<sequence length="370" mass="42029">MLRISPSQEELNSLVDQLPEPFIMLGDFNGHSILCANVLGETFSKVRIGSTFSDPFVQLEGVPQGSVLSVTLFTIHFFRILLNLPLSVPGTLYVDDLQISCQGSNMRLTERQLQTAMNNLVKWCDQNGYKISQNYGCIAYGYASNSALKKHDTVHHSALRICSGAFRTSPVQSLYVACHQLPLSLRRQKLSLQYYFKILSTTNHPLQHNTVSRFLNRLYNVRPTDIRPFMERIKPILSDTHLADTRVLASEPFCFPPWNVTSIAHINPFNGFSKAHADPFIFQQLYLAHRSQYDNYKAILTDGSKMTDHVGFGVLIDEDTYSHTLPIYCSIFTAEVTAILYALKRISSYEYRNFCLYTVNTSFFATTAKF</sequence>
<dbReference type="InterPro" id="IPR012337">
    <property type="entry name" value="RNaseH-like_sf"/>
</dbReference>
<protein>
    <recommendedName>
        <fullName evidence="1">Reverse transcriptase domain-containing protein</fullName>
    </recommendedName>
</protein>
<gene>
    <name evidence="2" type="ORF">AVEN_196605_1</name>
</gene>
<accession>A0A4Y2GSI6</accession>
<keyword evidence="3" id="KW-1185">Reference proteome</keyword>
<evidence type="ECO:0000313" key="2">
    <source>
        <dbReference type="EMBL" id="GBM55706.1"/>
    </source>
</evidence>
<dbReference type="AlphaFoldDB" id="A0A4Y2GSI6"/>
<dbReference type="EMBL" id="BGPR01001514">
    <property type="protein sequence ID" value="GBM55706.1"/>
    <property type="molecule type" value="Genomic_DNA"/>
</dbReference>
<name>A0A4Y2GSI6_ARAVE</name>
<dbReference type="Pfam" id="PF00078">
    <property type="entry name" value="RVT_1"/>
    <property type="match status" value="1"/>
</dbReference>
<proteinExistence type="predicted"/>
<feature type="domain" description="Reverse transcriptase" evidence="1">
    <location>
        <begin position="38"/>
        <end position="133"/>
    </location>
</feature>
<dbReference type="InterPro" id="IPR000477">
    <property type="entry name" value="RT_dom"/>
</dbReference>
<reference evidence="2 3" key="1">
    <citation type="journal article" date="2019" name="Sci. Rep.">
        <title>Orb-weaving spider Araneus ventricosus genome elucidates the spidroin gene catalogue.</title>
        <authorList>
            <person name="Kono N."/>
            <person name="Nakamura H."/>
            <person name="Ohtoshi R."/>
            <person name="Moran D.A.P."/>
            <person name="Shinohara A."/>
            <person name="Yoshida Y."/>
            <person name="Fujiwara M."/>
            <person name="Mori M."/>
            <person name="Tomita M."/>
            <person name="Arakawa K."/>
        </authorList>
    </citation>
    <scope>NUCLEOTIDE SEQUENCE [LARGE SCALE GENOMIC DNA]</scope>
</reference>
<dbReference type="Proteomes" id="UP000499080">
    <property type="component" value="Unassembled WGS sequence"/>
</dbReference>
<evidence type="ECO:0000313" key="3">
    <source>
        <dbReference type="Proteomes" id="UP000499080"/>
    </source>
</evidence>
<organism evidence="2 3">
    <name type="scientific">Araneus ventricosus</name>
    <name type="common">Orbweaver spider</name>
    <name type="synonym">Epeira ventricosa</name>
    <dbReference type="NCBI Taxonomy" id="182803"/>
    <lineage>
        <taxon>Eukaryota</taxon>
        <taxon>Metazoa</taxon>
        <taxon>Ecdysozoa</taxon>
        <taxon>Arthropoda</taxon>
        <taxon>Chelicerata</taxon>
        <taxon>Arachnida</taxon>
        <taxon>Araneae</taxon>
        <taxon>Araneomorphae</taxon>
        <taxon>Entelegynae</taxon>
        <taxon>Araneoidea</taxon>
        <taxon>Araneidae</taxon>
        <taxon>Araneus</taxon>
    </lineage>
</organism>
<dbReference type="SUPFAM" id="SSF53098">
    <property type="entry name" value="Ribonuclease H-like"/>
    <property type="match status" value="1"/>
</dbReference>
<evidence type="ECO:0000259" key="1">
    <source>
        <dbReference type="Pfam" id="PF00078"/>
    </source>
</evidence>
<dbReference type="OrthoDB" id="4368687at2759"/>
<comment type="caution">
    <text evidence="2">The sequence shown here is derived from an EMBL/GenBank/DDBJ whole genome shotgun (WGS) entry which is preliminary data.</text>
</comment>